<proteinExistence type="inferred from homology"/>
<keyword evidence="3" id="KW-0653">Protein transport</keyword>
<comment type="caution">
    <text evidence="5">The sequence shown here is derived from an EMBL/GenBank/DDBJ whole genome shotgun (WGS) entry which is preliminary data.</text>
</comment>
<gene>
    <name evidence="5" type="ORF">HK097_001931</name>
</gene>
<feature type="compositionally biased region" description="Acidic residues" evidence="4">
    <location>
        <begin position="575"/>
        <end position="585"/>
    </location>
</feature>
<reference evidence="5" key="1">
    <citation type="submission" date="2020-05" db="EMBL/GenBank/DDBJ databases">
        <title>Phylogenomic resolution of chytrid fungi.</title>
        <authorList>
            <person name="Stajich J.E."/>
            <person name="Amses K."/>
            <person name="Simmons R."/>
            <person name="Seto K."/>
            <person name="Myers J."/>
            <person name="Bonds A."/>
            <person name="Quandt C.A."/>
            <person name="Barry K."/>
            <person name="Liu P."/>
            <person name="Grigoriev I."/>
            <person name="Longcore J.E."/>
            <person name="James T.Y."/>
        </authorList>
    </citation>
    <scope>NUCLEOTIDE SEQUENCE</scope>
    <source>
        <strain evidence="5">JEL0318</strain>
    </source>
</reference>
<feature type="compositionally biased region" description="Basic residues" evidence="4">
    <location>
        <begin position="592"/>
        <end position="602"/>
    </location>
</feature>
<feature type="compositionally biased region" description="Basic and acidic residues" evidence="4">
    <location>
        <begin position="73"/>
        <end position="88"/>
    </location>
</feature>
<evidence type="ECO:0000256" key="2">
    <source>
        <dbReference type="ARBA" id="ARBA00022448"/>
    </source>
</evidence>
<evidence type="ECO:0008006" key="7">
    <source>
        <dbReference type="Google" id="ProtNLM"/>
    </source>
</evidence>
<evidence type="ECO:0000313" key="6">
    <source>
        <dbReference type="Proteomes" id="UP001212841"/>
    </source>
</evidence>
<evidence type="ECO:0000256" key="4">
    <source>
        <dbReference type="SAM" id="MobiDB-lite"/>
    </source>
</evidence>
<dbReference type="SUPFAM" id="SSF48371">
    <property type="entry name" value="ARM repeat"/>
    <property type="match status" value="1"/>
</dbReference>
<feature type="region of interest" description="Disordered" evidence="4">
    <location>
        <begin position="671"/>
        <end position="695"/>
    </location>
</feature>
<feature type="region of interest" description="Disordered" evidence="4">
    <location>
        <begin position="26"/>
        <end position="96"/>
    </location>
</feature>
<keyword evidence="2" id="KW-0813">Transport</keyword>
<comment type="similarity">
    <text evidence="1">Belongs to the importin alpha family.</text>
</comment>
<feature type="compositionally biased region" description="Gly residues" evidence="4">
    <location>
        <begin position="685"/>
        <end position="695"/>
    </location>
</feature>
<sequence length="695" mass="76702">MATQPLPHPALAVEASQWQQQELPQSLTYSSLRQPTPKVKPKPARVKYATASDSEEEDDSLADKFNANDSSDDEKSTFKPRRKFGDAKSRKRRPGAAVNEICSKVGQVAIGKDEPFQTYSAYEYEDMEQMVTNRNGKRRMLLLALSPDEPEEYHLQALELLAKYMQQKPEEKGKKFLAAGLLQSILPFLNPGIPAKKLRNTIAIMNCIAAGPAEHSAVLMNANVVTKLVEVVKDPRCSDDTKLLAFQDGEVYRDFVLNQDIDRSLFWMLVEAHAHQDMRSVDLLFWLLRALFDNRYPDFKKISSVVAYVPVMIVLADPLVGPARRTMDPIATQKRDASLHICDTFKVITANGIGKDRIVDEMIDDKLCRKLVEYLSSHNQRVREAVLDSIVNISSGRLEIVNYLVNADVITHLRPFLQAASNDDAAASALAIMANLTRYKWKLHGLLNFNPDIIPMVVLYATSGTEMAKREANFLLAGAAAMKDPQVNQYLLNTGAAPPLVQYFGQCCETNHLPSALKCLIGIGDLLESGDSMGLPANPFVQKINEANVLQVLFDQWQKLSGCHLQEIQYNVDDEFEESDSDDEATNGPPGSRKKGTPKKSKMASAANPAHVKDRLHQLIRDYAIRWFAPQIEEVKNNVQAGMQSAAAQQDQNKYDELGMSLEALVGLGSKDGPANSAADPAGSMGTGGGVGGST</sequence>
<evidence type="ECO:0000256" key="3">
    <source>
        <dbReference type="ARBA" id="ARBA00022927"/>
    </source>
</evidence>
<name>A0AAD5SJR1_9FUNG</name>
<evidence type="ECO:0000313" key="5">
    <source>
        <dbReference type="EMBL" id="KAJ3056987.1"/>
    </source>
</evidence>
<dbReference type="PANTHER" id="PTHR23316">
    <property type="entry name" value="IMPORTIN ALPHA"/>
    <property type="match status" value="1"/>
</dbReference>
<organism evidence="5 6">
    <name type="scientific">Rhizophlyctis rosea</name>
    <dbReference type="NCBI Taxonomy" id="64517"/>
    <lineage>
        <taxon>Eukaryota</taxon>
        <taxon>Fungi</taxon>
        <taxon>Fungi incertae sedis</taxon>
        <taxon>Chytridiomycota</taxon>
        <taxon>Chytridiomycota incertae sedis</taxon>
        <taxon>Chytridiomycetes</taxon>
        <taxon>Rhizophlyctidales</taxon>
        <taxon>Rhizophlyctidaceae</taxon>
        <taxon>Rhizophlyctis</taxon>
    </lineage>
</organism>
<protein>
    <recommendedName>
        <fullName evidence="7">ARM repeat-containing protein</fullName>
    </recommendedName>
</protein>
<dbReference type="Proteomes" id="UP001212841">
    <property type="component" value="Unassembled WGS sequence"/>
</dbReference>
<evidence type="ECO:0000256" key="1">
    <source>
        <dbReference type="ARBA" id="ARBA00010394"/>
    </source>
</evidence>
<keyword evidence="6" id="KW-1185">Reference proteome</keyword>
<dbReference type="GO" id="GO:0015031">
    <property type="term" value="P:protein transport"/>
    <property type="evidence" value="ECO:0007669"/>
    <property type="project" value="UniProtKB-KW"/>
</dbReference>
<dbReference type="InterPro" id="IPR016024">
    <property type="entry name" value="ARM-type_fold"/>
</dbReference>
<feature type="region of interest" description="Disordered" evidence="4">
    <location>
        <begin position="575"/>
        <end position="610"/>
    </location>
</feature>
<dbReference type="AlphaFoldDB" id="A0AAD5SJR1"/>
<dbReference type="Gene3D" id="1.25.10.10">
    <property type="entry name" value="Leucine-rich Repeat Variant"/>
    <property type="match status" value="1"/>
</dbReference>
<dbReference type="InterPro" id="IPR011989">
    <property type="entry name" value="ARM-like"/>
</dbReference>
<dbReference type="EMBL" id="JADGJD010000014">
    <property type="protein sequence ID" value="KAJ3056987.1"/>
    <property type="molecule type" value="Genomic_DNA"/>
</dbReference>
<accession>A0AAD5SJR1</accession>